<evidence type="ECO:0008006" key="4">
    <source>
        <dbReference type="Google" id="ProtNLM"/>
    </source>
</evidence>
<feature type="transmembrane region" description="Helical" evidence="1">
    <location>
        <begin position="304"/>
        <end position="322"/>
    </location>
</feature>
<reference evidence="2 3" key="1">
    <citation type="submission" date="2017-06" db="EMBL/GenBank/DDBJ databases">
        <title>Raineya orbicola gen. nov., sp. nov. a slightly thermophilic bacterium of the phylum Bacteroidetes and the description of Raineyaceae fam. nov.</title>
        <authorList>
            <person name="Albuquerque L."/>
            <person name="Polonia A.R.M."/>
            <person name="Barroso C."/>
            <person name="Froufe H.J.C."/>
            <person name="Lage O."/>
            <person name="Lobo-Da-Cunha A."/>
            <person name="Egas C."/>
            <person name="Da Costa M.S."/>
        </authorList>
    </citation>
    <scope>NUCLEOTIDE SEQUENCE [LARGE SCALE GENOMIC DNA]</scope>
    <source>
        <strain evidence="2 3">SPSPC-11</strain>
    </source>
</reference>
<evidence type="ECO:0000313" key="3">
    <source>
        <dbReference type="Proteomes" id="UP000233387"/>
    </source>
</evidence>
<gene>
    <name evidence="2" type="ORF">Rain11_2096</name>
</gene>
<keyword evidence="1" id="KW-1133">Transmembrane helix</keyword>
<proteinExistence type="predicted"/>
<evidence type="ECO:0000313" key="2">
    <source>
        <dbReference type="EMBL" id="PKQ67234.1"/>
    </source>
</evidence>
<dbReference type="AlphaFoldDB" id="A0A2N3IA52"/>
<evidence type="ECO:0000256" key="1">
    <source>
        <dbReference type="SAM" id="Phobius"/>
    </source>
</evidence>
<sequence>MKIKKSDWIIGSILVVFLASLPFWLPKNEPSPKKRKLDWTPTFKKVENKPYASKAIYLLLKDLFPQKEIKLRLDVFPNDSLFLHQSKEVASKYNLFYTHLRADADQEFADALNSFVYYGGEAFMAAEYFSYLLENEFGKALVTREYIASENLEIRFLHPKLANKTYKFPNLTYYSAFQVYGAKNFQNDTLTTQDDIDSEYNPESNFSDEPQAEILAIDQYKNPVFIKIKIGSGTLYACSIPLIFTNYGILDDKQRDFIAAIVSHLPVRDVLWEDEIKWQYQYTKREDETPDGIKELAFLRKNPPLWWAFWLTLVGIVLFILFKAKREQRIIRTLEKNINTSLEFTQTIGRLYFNYNDHKNLAEKKILYFLEFLRSNYFINASENPDEATIHKIASKLAVSEDKVKETFTIIREIKAKQEVSEEDLHKLTKCIHQIKKSTMFA</sequence>
<accession>A0A2N3IA52</accession>
<dbReference type="OrthoDB" id="1111222at2"/>
<dbReference type="Proteomes" id="UP000233387">
    <property type="component" value="Unassembled WGS sequence"/>
</dbReference>
<keyword evidence="3" id="KW-1185">Reference proteome</keyword>
<protein>
    <recommendedName>
        <fullName evidence="4">DUF4350 domain-containing protein</fullName>
    </recommendedName>
</protein>
<dbReference type="EMBL" id="NKXO01000036">
    <property type="protein sequence ID" value="PKQ67234.1"/>
    <property type="molecule type" value="Genomic_DNA"/>
</dbReference>
<feature type="transmembrane region" description="Helical" evidence="1">
    <location>
        <begin position="7"/>
        <end position="25"/>
    </location>
</feature>
<comment type="caution">
    <text evidence="2">The sequence shown here is derived from an EMBL/GenBank/DDBJ whole genome shotgun (WGS) entry which is preliminary data.</text>
</comment>
<keyword evidence="1" id="KW-0472">Membrane</keyword>
<dbReference type="RefSeq" id="WP_101359362.1">
    <property type="nucleotide sequence ID" value="NZ_NKXO01000036.1"/>
</dbReference>
<keyword evidence="1" id="KW-0812">Transmembrane</keyword>
<organism evidence="2 3">
    <name type="scientific">Raineya orbicola</name>
    <dbReference type="NCBI Taxonomy" id="2016530"/>
    <lineage>
        <taxon>Bacteria</taxon>
        <taxon>Pseudomonadati</taxon>
        <taxon>Bacteroidota</taxon>
        <taxon>Cytophagia</taxon>
        <taxon>Cytophagales</taxon>
        <taxon>Raineyaceae</taxon>
        <taxon>Raineya</taxon>
    </lineage>
</organism>
<name>A0A2N3IA52_9BACT</name>